<reference evidence="1 2" key="1">
    <citation type="submission" date="2021-08" db="EMBL/GenBank/DDBJ databases">
        <title>Draft Genome Sequence of Phanerochaete sordida strain YK-624.</title>
        <authorList>
            <person name="Mori T."/>
            <person name="Dohra H."/>
            <person name="Suzuki T."/>
            <person name="Kawagishi H."/>
            <person name="Hirai H."/>
        </authorList>
    </citation>
    <scope>NUCLEOTIDE SEQUENCE [LARGE SCALE GENOMIC DNA]</scope>
    <source>
        <strain evidence="1 2">YK-624</strain>
    </source>
</reference>
<evidence type="ECO:0000313" key="2">
    <source>
        <dbReference type="Proteomes" id="UP000703269"/>
    </source>
</evidence>
<dbReference type="Proteomes" id="UP000703269">
    <property type="component" value="Unassembled WGS sequence"/>
</dbReference>
<keyword evidence="2" id="KW-1185">Reference proteome</keyword>
<protein>
    <submittedName>
        <fullName evidence="1">Uncharacterized protein</fullName>
    </submittedName>
</protein>
<organism evidence="1 2">
    <name type="scientific">Phanerochaete sordida</name>
    <dbReference type="NCBI Taxonomy" id="48140"/>
    <lineage>
        <taxon>Eukaryota</taxon>
        <taxon>Fungi</taxon>
        <taxon>Dikarya</taxon>
        <taxon>Basidiomycota</taxon>
        <taxon>Agaricomycotina</taxon>
        <taxon>Agaricomycetes</taxon>
        <taxon>Polyporales</taxon>
        <taxon>Phanerochaetaceae</taxon>
        <taxon>Phanerochaete</taxon>
    </lineage>
</organism>
<gene>
    <name evidence="1" type="ORF">PsYK624_076620</name>
</gene>
<evidence type="ECO:0000313" key="1">
    <source>
        <dbReference type="EMBL" id="GJE91512.1"/>
    </source>
</evidence>
<proteinExistence type="predicted"/>
<name>A0A9P3LEZ8_9APHY</name>
<dbReference type="EMBL" id="BPQB01000021">
    <property type="protein sequence ID" value="GJE91512.1"/>
    <property type="molecule type" value="Genomic_DNA"/>
</dbReference>
<dbReference type="AlphaFoldDB" id="A0A9P3LEZ8"/>
<sequence length="88" mass="9540">MWRRHLPSVRSISQNWKVSQNRSTVARLRFQTSVRVAVRVPVSLSPSIVCRTFLSTRGARAAAPSAALAGPCHRAATDLTPGAARTCL</sequence>
<accession>A0A9P3LEZ8</accession>
<comment type="caution">
    <text evidence="1">The sequence shown here is derived from an EMBL/GenBank/DDBJ whole genome shotgun (WGS) entry which is preliminary data.</text>
</comment>